<feature type="transmembrane region" description="Helical" evidence="4">
    <location>
        <begin position="325"/>
        <end position="351"/>
    </location>
</feature>
<organism evidence="6 7">
    <name type="scientific">Novosphingobium indicum</name>
    <dbReference type="NCBI Taxonomy" id="462949"/>
    <lineage>
        <taxon>Bacteria</taxon>
        <taxon>Pseudomonadati</taxon>
        <taxon>Pseudomonadota</taxon>
        <taxon>Alphaproteobacteria</taxon>
        <taxon>Sphingomonadales</taxon>
        <taxon>Sphingomonadaceae</taxon>
        <taxon>Novosphingobium</taxon>
    </lineage>
</organism>
<sequence length="425" mass="45216">MTQARPQTQADEWSQGWTLVLASAVGFSFFSVLLSAVGLFMEPLNKEFGWDKSLLSAGPAIATGVTALLSPFYGALIDRLGSRRLALPGIVITMAGTAMFGLANGSSTQWLLLWALFGLILTSIKSTIWTTAVAGVFEKGRGLALGIVVAGTAIAQTVVPPLGNWLIATTGWRGAFFWLGAGWGALSLLLCWLFLYDAHDRHARAAASRGEKAGKRGSTFLPGLTKAQAWRTPALWMVAVSTFIVMLLTIGLGIHLFPILTESGIPRETAAWIMSLGGIAGVVGKLTTGFLLDRFRPNWIGGLTMGVTAVTFFMLDRFIESTPAVIVAVLINGYAAGTKMQICAFLTVGYAGMRNFGAIYGLMSALVALASGLGPFVAGYIYDNMGGYGPFLWFGVVGCTVGGALLFLLPPYPRWEDEIEAEAFS</sequence>
<evidence type="ECO:0000256" key="4">
    <source>
        <dbReference type="SAM" id="Phobius"/>
    </source>
</evidence>
<feature type="transmembrane region" description="Helical" evidence="4">
    <location>
        <begin position="388"/>
        <end position="409"/>
    </location>
</feature>
<feature type="transmembrane region" description="Helical" evidence="4">
    <location>
        <begin position="175"/>
        <end position="195"/>
    </location>
</feature>
<evidence type="ECO:0000313" key="7">
    <source>
        <dbReference type="Proteomes" id="UP000605099"/>
    </source>
</evidence>
<dbReference type="PROSITE" id="PS50850">
    <property type="entry name" value="MFS"/>
    <property type="match status" value="1"/>
</dbReference>
<feature type="domain" description="Major facilitator superfamily (MFS) profile" evidence="5">
    <location>
        <begin position="19"/>
        <end position="413"/>
    </location>
</feature>
<evidence type="ECO:0000256" key="2">
    <source>
        <dbReference type="ARBA" id="ARBA00022989"/>
    </source>
</evidence>
<dbReference type="RefSeq" id="WP_229710573.1">
    <property type="nucleotide sequence ID" value="NZ_BMLK01000022.1"/>
</dbReference>
<dbReference type="PANTHER" id="PTHR11360">
    <property type="entry name" value="MONOCARBOXYLATE TRANSPORTER"/>
    <property type="match status" value="1"/>
</dbReference>
<dbReference type="InterPro" id="IPR050327">
    <property type="entry name" value="Proton-linked_MCT"/>
</dbReference>
<dbReference type="PANTHER" id="PTHR11360:SF290">
    <property type="entry name" value="MONOCARBOXYLATE MFS PERMEASE"/>
    <property type="match status" value="1"/>
</dbReference>
<accession>A0ABQ2K010</accession>
<dbReference type="CDD" id="cd17355">
    <property type="entry name" value="MFS_YcxA_like"/>
    <property type="match status" value="1"/>
</dbReference>
<keyword evidence="7" id="KW-1185">Reference proteome</keyword>
<dbReference type="InterPro" id="IPR020846">
    <property type="entry name" value="MFS_dom"/>
</dbReference>
<comment type="caution">
    <text evidence="6">The sequence shown here is derived from an EMBL/GenBank/DDBJ whole genome shotgun (WGS) entry which is preliminary data.</text>
</comment>
<evidence type="ECO:0000259" key="5">
    <source>
        <dbReference type="PROSITE" id="PS50850"/>
    </source>
</evidence>
<protein>
    <submittedName>
        <fullName evidence="6">MFS transporter</fullName>
    </submittedName>
</protein>
<gene>
    <name evidence="6" type="ORF">GCM10011349_37500</name>
</gene>
<feature type="transmembrane region" description="Helical" evidence="4">
    <location>
        <begin position="358"/>
        <end position="382"/>
    </location>
</feature>
<feature type="transmembrane region" description="Helical" evidence="4">
    <location>
        <begin position="234"/>
        <end position="257"/>
    </location>
</feature>
<evidence type="ECO:0000313" key="6">
    <source>
        <dbReference type="EMBL" id="GGN58182.1"/>
    </source>
</evidence>
<dbReference type="InterPro" id="IPR036259">
    <property type="entry name" value="MFS_trans_sf"/>
</dbReference>
<feature type="transmembrane region" description="Helical" evidence="4">
    <location>
        <begin position="85"/>
        <end position="105"/>
    </location>
</feature>
<keyword evidence="3 4" id="KW-0472">Membrane</keyword>
<dbReference type="Proteomes" id="UP000605099">
    <property type="component" value="Unassembled WGS sequence"/>
</dbReference>
<name>A0ABQ2K010_9SPHN</name>
<proteinExistence type="predicted"/>
<feature type="transmembrane region" description="Helical" evidence="4">
    <location>
        <begin position="269"/>
        <end position="292"/>
    </location>
</feature>
<evidence type="ECO:0000256" key="3">
    <source>
        <dbReference type="ARBA" id="ARBA00023136"/>
    </source>
</evidence>
<keyword evidence="1 4" id="KW-0812">Transmembrane</keyword>
<feature type="transmembrane region" description="Helical" evidence="4">
    <location>
        <begin position="143"/>
        <end position="163"/>
    </location>
</feature>
<evidence type="ECO:0000256" key="1">
    <source>
        <dbReference type="ARBA" id="ARBA00022692"/>
    </source>
</evidence>
<feature type="transmembrane region" description="Helical" evidence="4">
    <location>
        <begin position="111"/>
        <end position="136"/>
    </location>
</feature>
<feature type="transmembrane region" description="Helical" evidence="4">
    <location>
        <begin position="20"/>
        <end position="41"/>
    </location>
</feature>
<keyword evidence="2 4" id="KW-1133">Transmembrane helix</keyword>
<dbReference type="Gene3D" id="1.20.1250.20">
    <property type="entry name" value="MFS general substrate transporter like domains"/>
    <property type="match status" value="2"/>
</dbReference>
<reference evidence="7" key="1">
    <citation type="journal article" date="2019" name="Int. J. Syst. Evol. Microbiol.">
        <title>The Global Catalogue of Microorganisms (GCM) 10K type strain sequencing project: providing services to taxonomists for standard genome sequencing and annotation.</title>
        <authorList>
            <consortium name="The Broad Institute Genomics Platform"/>
            <consortium name="The Broad Institute Genome Sequencing Center for Infectious Disease"/>
            <person name="Wu L."/>
            <person name="Ma J."/>
        </authorList>
    </citation>
    <scope>NUCLEOTIDE SEQUENCE [LARGE SCALE GENOMIC DNA]</scope>
    <source>
        <strain evidence="7">CGMCC 1.6784</strain>
    </source>
</reference>
<dbReference type="EMBL" id="BMLK01000022">
    <property type="protein sequence ID" value="GGN58182.1"/>
    <property type="molecule type" value="Genomic_DNA"/>
</dbReference>
<dbReference type="Pfam" id="PF07690">
    <property type="entry name" value="MFS_1"/>
    <property type="match status" value="1"/>
</dbReference>
<dbReference type="SUPFAM" id="SSF103473">
    <property type="entry name" value="MFS general substrate transporter"/>
    <property type="match status" value="1"/>
</dbReference>
<feature type="transmembrane region" description="Helical" evidence="4">
    <location>
        <begin position="53"/>
        <end position="73"/>
    </location>
</feature>
<feature type="transmembrane region" description="Helical" evidence="4">
    <location>
        <begin position="299"/>
        <end position="319"/>
    </location>
</feature>
<dbReference type="InterPro" id="IPR011701">
    <property type="entry name" value="MFS"/>
</dbReference>